<proteinExistence type="inferred from homology"/>
<keyword evidence="8 10" id="KW-0472">Membrane</keyword>
<dbReference type="SMART" id="SM00382">
    <property type="entry name" value="AAA"/>
    <property type="match status" value="1"/>
</dbReference>
<comment type="caution">
    <text evidence="12">The sequence shown here is derived from an EMBL/GenBank/DDBJ whole genome shotgun (WGS) entry which is preliminary data.</text>
</comment>
<dbReference type="InterPro" id="IPR050095">
    <property type="entry name" value="ECF_ABC_transporter_ATP-bd"/>
</dbReference>
<evidence type="ECO:0000256" key="6">
    <source>
        <dbReference type="ARBA" id="ARBA00022840"/>
    </source>
</evidence>
<dbReference type="InterPro" id="IPR003439">
    <property type="entry name" value="ABC_transporter-like_ATP-bd"/>
</dbReference>
<evidence type="ECO:0000256" key="9">
    <source>
        <dbReference type="ARBA" id="ARBA00025157"/>
    </source>
</evidence>
<gene>
    <name evidence="12" type="ORF">HW270_03205</name>
</gene>
<evidence type="ECO:0000256" key="2">
    <source>
        <dbReference type="ARBA" id="ARBA00005417"/>
    </source>
</evidence>
<dbReference type="GO" id="GO:0006824">
    <property type="term" value="P:cobalt ion transport"/>
    <property type="evidence" value="ECO:0007669"/>
    <property type="project" value="InterPro"/>
</dbReference>
<dbReference type="NCBIfam" id="TIGR04520">
    <property type="entry name" value="ECF_ATPase_1"/>
    <property type="match status" value="1"/>
</dbReference>
<dbReference type="Gene3D" id="3.40.50.300">
    <property type="entry name" value="P-loop containing nucleotide triphosphate hydrolases"/>
    <property type="match status" value="1"/>
</dbReference>
<comment type="subcellular location">
    <subcellularLocation>
        <location evidence="1 10">Cell membrane</location>
        <topology evidence="1 10">Peripheral membrane protein</topology>
    </subcellularLocation>
</comment>
<sequence>MAEFIKIQDLVYEYALEQGAETRCPAVDHVSAEIRRGEFVAIAGSNGSGKSTLARCLNGLLIPTEGEIFVDGMDTRDDNLIWDIRKTVGMVFQNPDNQIVSSIVEDEVAFGPENLGVGNPELRTRVEDALKAVGMYEYRKRETHKLSGGQKQRIAIAGAVAMRPDCIVFDEPTAMLDPEGRKQVMKAIRSLNEQGITIILITHFMEEVAEAERVLVMKSGKLLADEAPEEIFADKELVVEAGLEIPAVVLVRDRLRECGVALSSDIISKDDLVEALCQ</sequence>
<dbReference type="FunFam" id="3.40.50.300:FF:000224">
    <property type="entry name" value="Energy-coupling factor transporter ATP-binding protein EcfA"/>
    <property type="match status" value="1"/>
</dbReference>
<evidence type="ECO:0000256" key="8">
    <source>
        <dbReference type="ARBA" id="ARBA00023136"/>
    </source>
</evidence>
<dbReference type="PANTHER" id="PTHR43553">
    <property type="entry name" value="HEAVY METAL TRANSPORTER"/>
    <property type="match status" value="1"/>
</dbReference>
<keyword evidence="13" id="KW-1185">Reference proteome</keyword>
<evidence type="ECO:0000256" key="3">
    <source>
        <dbReference type="ARBA" id="ARBA00022448"/>
    </source>
</evidence>
<comment type="function">
    <text evidence="10">Part of an ABC transporter complex. Responsible for energy coupling to the transport system.</text>
</comment>
<keyword evidence="4 10" id="KW-1003">Cell membrane</keyword>
<dbReference type="InterPro" id="IPR003593">
    <property type="entry name" value="AAA+_ATPase"/>
</dbReference>
<dbReference type="InterPro" id="IPR015856">
    <property type="entry name" value="ABC_transpr_CbiO/EcfA_su"/>
</dbReference>
<dbReference type="Pfam" id="PF00005">
    <property type="entry name" value="ABC_tran"/>
    <property type="match status" value="1"/>
</dbReference>
<dbReference type="NCBIfam" id="TIGR01166">
    <property type="entry name" value="cbiO"/>
    <property type="match status" value="1"/>
</dbReference>
<dbReference type="SUPFAM" id="SSF52540">
    <property type="entry name" value="P-loop containing nucleoside triphosphate hydrolases"/>
    <property type="match status" value="1"/>
</dbReference>
<evidence type="ECO:0000313" key="12">
    <source>
        <dbReference type="EMBL" id="NWO23089.1"/>
    </source>
</evidence>
<evidence type="ECO:0000259" key="11">
    <source>
        <dbReference type="PROSITE" id="PS50893"/>
    </source>
</evidence>
<dbReference type="PANTHER" id="PTHR43553:SF24">
    <property type="entry name" value="ENERGY-COUPLING FACTOR TRANSPORTER ATP-BINDING PROTEIN ECFA1"/>
    <property type="match status" value="1"/>
</dbReference>
<reference evidence="12 13" key="1">
    <citation type="submission" date="2020-06" db="EMBL/GenBank/DDBJ databases">
        <title>Mogibacterium timidum strain W9173 genomic sequence.</title>
        <authorList>
            <person name="Wade W.G."/>
            <person name="Johnston C.D."/>
            <person name="Chen T."/>
            <person name="Dewhirst F.E."/>
        </authorList>
    </citation>
    <scope>NUCLEOTIDE SEQUENCE [LARGE SCALE GENOMIC DNA]</scope>
    <source>
        <strain evidence="12 13">W9173</strain>
    </source>
</reference>
<dbReference type="Proteomes" id="UP000526307">
    <property type="component" value="Unassembled WGS sequence"/>
</dbReference>
<keyword evidence="3 10" id="KW-0813">Transport</keyword>
<dbReference type="GO" id="GO:0016887">
    <property type="term" value="F:ATP hydrolysis activity"/>
    <property type="evidence" value="ECO:0007669"/>
    <property type="project" value="InterPro"/>
</dbReference>
<evidence type="ECO:0000256" key="4">
    <source>
        <dbReference type="ARBA" id="ARBA00022475"/>
    </source>
</evidence>
<dbReference type="InterPro" id="IPR005876">
    <property type="entry name" value="Co_trans_ATP-bd"/>
</dbReference>
<dbReference type="InterPro" id="IPR017871">
    <property type="entry name" value="ABC_transporter-like_CS"/>
</dbReference>
<dbReference type="InterPro" id="IPR030947">
    <property type="entry name" value="EcfA_1"/>
</dbReference>
<dbReference type="GO" id="GO:0043190">
    <property type="term" value="C:ATP-binding cassette (ABC) transporter complex"/>
    <property type="evidence" value="ECO:0007669"/>
    <property type="project" value="TreeGrafter"/>
</dbReference>
<comment type="function">
    <text evidence="9">Probably part of an ABC transporter complex. Responsible for energy coupling to the transport system.</text>
</comment>
<keyword evidence="7" id="KW-1278">Translocase</keyword>
<dbReference type="EMBL" id="JABXYR010000001">
    <property type="protein sequence ID" value="NWO23089.1"/>
    <property type="molecule type" value="Genomic_DNA"/>
</dbReference>
<dbReference type="GO" id="GO:0042626">
    <property type="term" value="F:ATPase-coupled transmembrane transporter activity"/>
    <property type="evidence" value="ECO:0007669"/>
    <property type="project" value="TreeGrafter"/>
</dbReference>
<dbReference type="GO" id="GO:0005524">
    <property type="term" value="F:ATP binding"/>
    <property type="evidence" value="ECO:0007669"/>
    <property type="project" value="UniProtKB-UniRule"/>
</dbReference>
<name>A0A7Y9B0F4_9FIRM</name>
<feature type="domain" description="ABC transporter" evidence="11">
    <location>
        <begin position="5"/>
        <end position="244"/>
    </location>
</feature>
<dbReference type="AlphaFoldDB" id="A0A7Y9B0F4"/>
<organism evidence="12 13">
    <name type="scientific">Mogibacterium timidum</name>
    <dbReference type="NCBI Taxonomy" id="35519"/>
    <lineage>
        <taxon>Bacteria</taxon>
        <taxon>Bacillati</taxon>
        <taxon>Bacillota</taxon>
        <taxon>Clostridia</taxon>
        <taxon>Peptostreptococcales</taxon>
        <taxon>Anaerovoracaceae</taxon>
        <taxon>Mogibacterium</taxon>
    </lineage>
</organism>
<evidence type="ECO:0000256" key="1">
    <source>
        <dbReference type="ARBA" id="ARBA00004202"/>
    </source>
</evidence>
<dbReference type="PROSITE" id="PS00211">
    <property type="entry name" value="ABC_TRANSPORTER_1"/>
    <property type="match status" value="1"/>
</dbReference>
<dbReference type="InterPro" id="IPR027417">
    <property type="entry name" value="P-loop_NTPase"/>
</dbReference>
<keyword evidence="5 10" id="KW-0547">Nucleotide-binding</keyword>
<comment type="similarity">
    <text evidence="2 10">Belongs to the ABC transporter superfamily.</text>
</comment>
<dbReference type="RefSeq" id="WP_178978300.1">
    <property type="nucleotide sequence ID" value="NZ_JABXYR010000001.1"/>
</dbReference>
<evidence type="ECO:0000256" key="7">
    <source>
        <dbReference type="ARBA" id="ARBA00022967"/>
    </source>
</evidence>
<accession>A0A7Y9B0F4</accession>
<dbReference type="PROSITE" id="PS50893">
    <property type="entry name" value="ABC_TRANSPORTER_2"/>
    <property type="match status" value="1"/>
</dbReference>
<evidence type="ECO:0000256" key="5">
    <source>
        <dbReference type="ARBA" id="ARBA00022741"/>
    </source>
</evidence>
<protein>
    <recommendedName>
        <fullName evidence="10">ABC transporter ATP-binding protein</fullName>
    </recommendedName>
</protein>
<evidence type="ECO:0000313" key="13">
    <source>
        <dbReference type="Proteomes" id="UP000526307"/>
    </source>
</evidence>
<keyword evidence="6 10" id="KW-0067">ATP-binding</keyword>
<evidence type="ECO:0000256" key="10">
    <source>
        <dbReference type="RuleBase" id="RU364103"/>
    </source>
</evidence>
<dbReference type="CDD" id="cd03225">
    <property type="entry name" value="ABC_cobalt_CbiO_domain1"/>
    <property type="match status" value="1"/>
</dbReference>